<name>W7FC63_PLAF8</name>
<accession>W7FC63</accession>
<reference evidence="3" key="1">
    <citation type="submission" date="2007-11" db="EMBL/GenBank/DDBJ databases">
        <authorList>
            <consortium name="The Broad Institute Genome Sequencing Platform"/>
            <person name="Volkman S.K."/>
            <person name="Daily J.P."/>
            <person name="Sarr O."/>
            <person name="Ndiaye D."/>
            <person name="Ndir O."/>
            <person name="Mboup S."/>
            <person name="Lukens A."/>
            <person name="Stange-Thomann N."/>
            <person name="Mauceli E."/>
            <person name="Gnerre S."/>
            <person name="Jaffe D."/>
            <person name="Zainoun J."/>
            <person name="Wiegand R.C."/>
            <person name="Birren B."/>
            <person name="Galagan J."/>
            <person name="Lander E."/>
            <person name="Wirth D.F."/>
        </authorList>
    </citation>
    <scope>NUCLEOTIDE SEQUENCE [LARGE SCALE GENOMIC DNA]</scope>
    <source>
        <strain evidence="3">7G8</strain>
    </source>
</reference>
<dbReference type="Proteomes" id="UP000030688">
    <property type="component" value="Unassembled WGS sequence"/>
</dbReference>
<dbReference type="AlphaFoldDB" id="W7FC63"/>
<proteinExistence type="predicted"/>
<sequence length="71" mass="8921">MDEFLLWIENRIYLNKQKLKRQIELCKEKENMMNKEEKNTNERKEQLKNKLDEEYKNSYEKYKSYLLGNKI</sequence>
<feature type="coiled-coil region" evidence="1">
    <location>
        <begin position="16"/>
        <end position="61"/>
    </location>
</feature>
<reference evidence="2 3" key="2">
    <citation type="submission" date="2013-02" db="EMBL/GenBank/DDBJ databases">
        <title>The Genome Sequence of Plasmodium falciparum 7G8.</title>
        <authorList>
            <consortium name="The Broad Institute Genome Sequencing Platform"/>
            <consortium name="The Broad Institute Genome Sequencing Center for Infectious Disease"/>
            <person name="Neafsey D."/>
            <person name="Cheeseman I."/>
            <person name="Volkman S."/>
            <person name="Adams J."/>
            <person name="Walker B."/>
            <person name="Young S.K."/>
            <person name="Zeng Q."/>
            <person name="Gargeya S."/>
            <person name="Fitzgerald M."/>
            <person name="Haas B."/>
            <person name="Abouelleil A."/>
            <person name="Alvarado L."/>
            <person name="Arachchi H.M."/>
            <person name="Berlin A.M."/>
            <person name="Chapman S.B."/>
            <person name="Dewar J."/>
            <person name="Goldberg J."/>
            <person name="Griggs A."/>
            <person name="Gujja S."/>
            <person name="Hansen M."/>
            <person name="Howarth C."/>
            <person name="Imamovic A."/>
            <person name="Larimer J."/>
            <person name="McCowan C."/>
            <person name="Murphy C."/>
            <person name="Neiman D."/>
            <person name="Pearson M."/>
            <person name="Priest M."/>
            <person name="Roberts A."/>
            <person name="Saif S."/>
            <person name="Shea T."/>
            <person name="Sisk P."/>
            <person name="Sykes S."/>
            <person name="Wortman J."/>
            <person name="Nusbaum C."/>
            <person name="Birren B."/>
        </authorList>
    </citation>
    <scope>NUCLEOTIDE SEQUENCE [LARGE SCALE GENOMIC DNA]</scope>
    <source>
        <strain evidence="2 3">7G8</strain>
    </source>
</reference>
<organism evidence="2 3">
    <name type="scientific">Plasmodium falciparum (isolate 7G8)</name>
    <dbReference type="NCBI Taxonomy" id="57266"/>
    <lineage>
        <taxon>Eukaryota</taxon>
        <taxon>Sar</taxon>
        <taxon>Alveolata</taxon>
        <taxon>Apicomplexa</taxon>
        <taxon>Aconoidasida</taxon>
        <taxon>Haemosporida</taxon>
        <taxon>Plasmodiidae</taxon>
        <taxon>Plasmodium</taxon>
        <taxon>Plasmodium (Laverania)</taxon>
    </lineage>
</organism>
<gene>
    <name evidence="2" type="ORF">PFBG_03158</name>
</gene>
<evidence type="ECO:0000256" key="1">
    <source>
        <dbReference type="SAM" id="Coils"/>
    </source>
</evidence>
<evidence type="ECO:0000313" key="3">
    <source>
        <dbReference type="Proteomes" id="UP000030688"/>
    </source>
</evidence>
<evidence type="ECO:0000313" key="2">
    <source>
        <dbReference type="EMBL" id="EUR71434.1"/>
    </source>
</evidence>
<keyword evidence="1" id="KW-0175">Coiled coil</keyword>
<dbReference type="EMBL" id="KE123620">
    <property type="protein sequence ID" value="EUR71434.1"/>
    <property type="molecule type" value="Genomic_DNA"/>
</dbReference>
<protein>
    <submittedName>
        <fullName evidence="2">Uncharacterized protein</fullName>
    </submittedName>
</protein>